<feature type="region of interest" description="Disordered" evidence="1">
    <location>
        <begin position="308"/>
        <end position="341"/>
    </location>
</feature>
<evidence type="ECO:0000256" key="1">
    <source>
        <dbReference type="SAM" id="MobiDB-lite"/>
    </source>
</evidence>
<dbReference type="InterPro" id="IPR027417">
    <property type="entry name" value="P-loop_NTPase"/>
</dbReference>
<dbReference type="SUPFAM" id="SSF52540">
    <property type="entry name" value="P-loop containing nucleoside triphosphate hydrolases"/>
    <property type="match status" value="1"/>
</dbReference>
<evidence type="ECO:0000259" key="2">
    <source>
        <dbReference type="Pfam" id="PF00350"/>
    </source>
</evidence>
<dbReference type="PANTHER" id="PTHR36681:SF3">
    <property type="entry name" value="NUCLEAR GTPASE, GERMINAL CENTER-ASSOCIATED, TANDEM DUPLICATE 3"/>
    <property type="match status" value="1"/>
</dbReference>
<feature type="domain" description="Dynamin N-terminal" evidence="2">
    <location>
        <begin position="162"/>
        <end position="414"/>
    </location>
</feature>
<dbReference type="EMBL" id="SFCI01000277">
    <property type="protein sequence ID" value="TFY80874.1"/>
    <property type="molecule type" value="Genomic_DNA"/>
</dbReference>
<feature type="region of interest" description="Disordered" evidence="1">
    <location>
        <begin position="799"/>
        <end position="834"/>
    </location>
</feature>
<dbReference type="Proteomes" id="UP000298061">
    <property type="component" value="Unassembled WGS sequence"/>
</dbReference>
<gene>
    <name evidence="4" type="ORF">EWM64_g3143</name>
</gene>
<feature type="compositionally biased region" description="Basic and acidic residues" evidence="1">
    <location>
        <begin position="308"/>
        <end position="321"/>
    </location>
</feature>
<dbReference type="InterPro" id="IPR045063">
    <property type="entry name" value="Dynamin_N"/>
</dbReference>
<comment type="caution">
    <text evidence="4">The sequence shown here is derived from an EMBL/GenBank/DDBJ whole genome shotgun (WGS) entry which is preliminary data.</text>
</comment>
<dbReference type="Gene3D" id="3.40.50.300">
    <property type="entry name" value="P-loop containing nucleotide triphosphate hydrolases"/>
    <property type="match status" value="1"/>
</dbReference>
<reference evidence="4 5" key="1">
    <citation type="submission" date="2019-02" db="EMBL/GenBank/DDBJ databases">
        <title>Genome sequencing of the rare red list fungi Hericium alpestre (H. flagellum).</title>
        <authorList>
            <person name="Buettner E."/>
            <person name="Kellner H."/>
        </authorList>
    </citation>
    <scope>NUCLEOTIDE SEQUENCE [LARGE SCALE GENOMIC DNA]</scope>
    <source>
        <strain evidence="4 5">DSM 108284</strain>
    </source>
</reference>
<evidence type="ECO:0000313" key="5">
    <source>
        <dbReference type="Proteomes" id="UP000298061"/>
    </source>
</evidence>
<feature type="domain" description="DUF7605" evidence="3">
    <location>
        <begin position="932"/>
        <end position="1095"/>
    </location>
</feature>
<dbReference type="Pfam" id="PF24564">
    <property type="entry name" value="DUF7605"/>
    <property type="match status" value="1"/>
</dbReference>
<name>A0A4Z0A348_9AGAM</name>
<feature type="compositionally biased region" description="Acidic residues" evidence="1">
    <location>
        <begin position="804"/>
        <end position="833"/>
    </location>
</feature>
<sequence length="1187" mass="130664">MAYPFGGQSLIVSLPVCVRRGSLVAERVSTSTTSQEPLNNVKGVKSELNDTASSTGTNIPTSVQQDVKPVLKNELAQPVDIKLPVAGDAKPVADVKPFDFAIFNSPTDIDYTPENALKQGLSMVKSLKDNINKLELGSKLRKEVWLREIESLQNQGSPTTMIAVCGATGAGKSSTLNAVLDDNVVPTSGMRACTAVVTEIAYHDKPTIDADVSFLSEKEWRDELAVLLDDLVDEDGNIKRTSNLNSDAGIAWSKASPLLRPEQLVKMTADQIIARDPRIAKILGSMKKISAKDSKTFAKEIAKYIDSKDQKRDKKEKKKDTNQSLSSMLQGNGDKSKKKDDADGPALWPLIRLVNVRCNSRALSTGAILVDLPGVADANAARNSIAKDYMKKCNCIWIMAPITRAVDDKTAKDLLGDAFKTQLMMDGNYDAHVITFIATKCDDISCSEVIGGLGLADNVELEAIEDRIDECVEQSSGWKRKESEAKAMAKDIEEQLKDVRDILKEHQAHMEALENGESFTPVLTGSSGKANKKRKNKRGGKDGSAKRKRNADDDDIDMDDLDDFLVADSDSDSDSDKENDDDDDGSDAAKSDTASDDEDEEEKEEVTVETLKARIEETKALIKSGREHLNEARKTKKEASDALAILKKKQTKAQREKNAFCSLERSKYSRGVLKEDFRTGLKELDDASAEQQNPDAFDPTVNLRDYSAIDLPVFTCSSRDYVRLKGQVKGDGEPTCFSNVDHTGIPELQDWCHSLTVSSRERAARGFLTHLKTFANSVKQYIECAGEVTESDRAALKAKWESGFTEEEVNTDFDPEEDEDEEDEEDEDEDRDDLDFFERGAREYGYSSDGYDDLDVLRALTGGRGGGHGGMIRMPPTPKRVPKVDAYGQPIGIAPRLVKEFGAVADKTVAGLKAEFRNGLQEKCEVGAALASDAALETSDAFAGGMHWATYRATLRRHGAWRRDLNEELITPMTKNIASSWSKVFEADLFATFEAAVNATITKVLKDVENSAAPGLRDRVRAQGEACKREVQYASKQVIATVRETMTSQQKEVSRCLTPSVQGQLRVAYDRAMEERGTGSVARQKAYFHNFIDENRDRIFNGGASAIMDRLNKAADAVGEAVKGPLRDLAEKIEVSIAVLWEGVRDDPVQNRMRANVVVTVNEVIRQVNLWSGARELREREAAMAHA</sequence>
<keyword evidence="5" id="KW-1185">Reference proteome</keyword>
<protein>
    <recommendedName>
        <fullName evidence="6">G domain-containing protein</fullName>
    </recommendedName>
</protein>
<feature type="non-terminal residue" evidence="4">
    <location>
        <position position="1187"/>
    </location>
</feature>
<feature type="region of interest" description="Disordered" evidence="1">
    <location>
        <begin position="511"/>
        <end position="611"/>
    </location>
</feature>
<dbReference type="InterPro" id="IPR056024">
    <property type="entry name" value="DUF7605"/>
</dbReference>
<evidence type="ECO:0000259" key="3">
    <source>
        <dbReference type="Pfam" id="PF24564"/>
    </source>
</evidence>
<proteinExistence type="predicted"/>
<accession>A0A4Z0A348</accession>
<dbReference type="AlphaFoldDB" id="A0A4Z0A348"/>
<feature type="compositionally biased region" description="Acidic residues" evidence="1">
    <location>
        <begin position="594"/>
        <end position="604"/>
    </location>
</feature>
<dbReference type="OrthoDB" id="3598281at2759"/>
<dbReference type="Pfam" id="PF00350">
    <property type="entry name" value="Dynamin_N"/>
    <property type="match status" value="1"/>
</dbReference>
<feature type="compositionally biased region" description="Acidic residues" evidence="1">
    <location>
        <begin position="552"/>
        <end position="586"/>
    </location>
</feature>
<organism evidence="4 5">
    <name type="scientific">Hericium alpestre</name>
    <dbReference type="NCBI Taxonomy" id="135208"/>
    <lineage>
        <taxon>Eukaryota</taxon>
        <taxon>Fungi</taxon>
        <taxon>Dikarya</taxon>
        <taxon>Basidiomycota</taxon>
        <taxon>Agaricomycotina</taxon>
        <taxon>Agaricomycetes</taxon>
        <taxon>Russulales</taxon>
        <taxon>Hericiaceae</taxon>
        <taxon>Hericium</taxon>
    </lineage>
</organism>
<dbReference type="PANTHER" id="PTHR36681">
    <property type="entry name" value="NUCLEAR GTPASE, GERMINAL CENTER-ASSOCIATED, TANDEM DUPLICATE 3"/>
    <property type="match status" value="1"/>
</dbReference>
<dbReference type="STRING" id="135208.A0A4Z0A348"/>
<evidence type="ECO:0000313" key="4">
    <source>
        <dbReference type="EMBL" id="TFY80874.1"/>
    </source>
</evidence>
<evidence type="ECO:0008006" key="6">
    <source>
        <dbReference type="Google" id="ProtNLM"/>
    </source>
</evidence>